<keyword evidence="2" id="KW-1185">Reference proteome</keyword>
<reference key="2">
    <citation type="submission" date="2011-10" db="EMBL/GenBank/DDBJ databases">
        <title>The genome and transcriptome sequence of Clonorchis sinensis provide insights into the carcinogenic liver fluke.</title>
        <authorList>
            <person name="Wang X."/>
            <person name="Huang Y."/>
            <person name="Chen W."/>
            <person name="Liu H."/>
            <person name="Guo L."/>
            <person name="Chen Y."/>
            <person name="Luo F."/>
            <person name="Zhou W."/>
            <person name="Sun J."/>
            <person name="Mao Q."/>
            <person name="Liang P."/>
            <person name="Zhou C."/>
            <person name="Tian Y."/>
            <person name="Men J."/>
            <person name="Lv X."/>
            <person name="Huang L."/>
            <person name="Zhou J."/>
            <person name="Hu Y."/>
            <person name="Li R."/>
            <person name="Zhang F."/>
            <person name="Lei H."/>
            <person name="Li X."/>
            <person name="Hu X."/>
            <person name="Liang C."/>
            <person name="Xu J."/>
            <person name="Wu Z."/>
            <person name="Yu X."/>
        </authorList>
    </citation>
    <scope>NUCLEOTIDE SEQUENCE</scope>
    <source>
        <strain>Henan</strain>
    </source>
</reference>
<evidence type="ECO:0000313" key="1">
    <source>
        <dbReference type="EMBL" id="GAA49902.1"/>
    </source>
</evidence>
<dbReference type="EMBL" id="DF142995">
    <property type="protein sequence ID" value="GAA49902.1"/>
    <property type="molecule type" value="Genomic_DNA"/>
</dbReference>
<proteinExistence type="predicted"/>
<protein>
    <submittedName>
        <fullName evidence="1">Uncharacterized protein</fullName>
    </submittedName>
</protein>
<dbReference type="Proteomes" id="UP000008909">
    <property type="component" value="Unassembled WGS sequence"/>
</dbReference>
<accession>G7YAB8</accession>
<dbReference type="AlphaFoldDB" id="G7YAB8"/>
<organism evidence="1 2">
    <name type="scientific">Clonorchis sinensis</name>
    <name type="common">Chinese liver fluke</name>
    <dbReference type="NCBI Taxonomy" id="79923"/>
    <lineage>
        <taxon>Eukaryota</taxon>
        <taxon>Metazoa</taxon>
        <taxon>Spiralia</taxon>
        <taxon>Lophotrochozoa</taxon>
        <taxon>Platyhelminthes</taxon>
        <taxon>Trematoda</taxon>
        <taxon>Digenea</taxon>
        <taxon>Opisthorchiida</taxon>
        <taxon>Opisthorchiata</taxon>
        <taxon>Opisthorchiidae</taxon>
        <taxon>Clonorchis</taxon>
    </lineage>
</organism>
<gene>
    <name evidence="1" type="ORF">CLF_103760</name>
</gene>
<reference evidence="1" key="1">
    <citation type="journal article" date="2011" name="Genome Biol.">
        <title>The draft genome of the carcinogenic human liver fluke Clonorchis sinensis.</title>
        <authorList>
            <person name="Wang X."/>
            <person name="Chen W."/>
            <person name="Huang Y."/>
            <person name="Sun J."/>
            <person name="Men J."/>
            <person name="Liu H."/>
            <person name="Luo F."/>
            <person name="Guo L."/>
            <person name="Lv X."/>
            <person name="Deng C."/>
            <person name="Zhou C."/>
            <person name="Fan Y."/>
            <person name="Li X."/>
            <person name="Huang L."/>
            <person name="Hu Y."/>
            <person name="Liang C."/>
            <person name="Hu X."/>
            <person name="Xu J."/>
            <person name="Yu X."/>
        </authorList>
    </citation>
    <scope>NUCLEOTIDE SEQUENCE [LARGE SCALE GENOMIC DNA]</scope>
    <source>
        <strain evidence="1">Henan</strain>
    </source>
</reference>
<evidence type="ECO:0000313" key="2">
    <source>
        <dbReference type="Proteomes" id="UP000008909"/>
    </source>
</evidence>
<name>G7YAB8_CLOSI</name>
<sequence>MKAKKGCYWLLVKTSAHKGAGQQQVPSAIINKTILALSEARTIDQTSWHGPQGHQNSALIQNERKHKTYSSGFDKMRAYILISQMEVSILDEAVRERQRGFRSKRNTTGLIPPVYVGAWSVIRLKASHWFDRLSGCYSGVHGEINTTFGLFSAAVPANRFSLSTDVFVTAGYFWRTVVRVQRLRMKCFIFRTALRYWFWDNMSQMGMRT</sequence>